<comment type="function">
    <text evidence="7">Functions as a peptidoglycan terminase that cleaves nascent peptidoglycan strands endolytically to terminate their elongation.</text>
</comment>
<evidence type="ECO:0000256" key="7">
    <source>
        <dbReference type="HAMAP-Rule" id="MF_02065"/>
    </source>
</evidence>
<evidence type="ECO:0000256" key="5">
    <source>
        <dbReference type="ARBA" id="ARBA00023239"/>
    </source>
</evidence>
<evidence type="ECO:0000256" key="3">
    <source>
        <dbReference type="ARBA" id="ARBA00022989"/>
    </source>
</evidence>
<dbReference type="Pfam" id="PF02618">
    <property type="entry name" value="YceG"/>
    <property type="match status" value="1"/>
</dbReference>
<dbReference type="InterPro" id="IPR003770">
    <property type="entry name" value="MLTG-like"/>
</dbReference>
<gene>
    <name evidence="7" type="primary">mltG</name>
    <name evidence="8" type="ORF">A6J77_000345</name>
</gene>
<evidence type="ECO:0000313" key="8">
    <source>
        <dbReference type="EMBL" id="PNL90795.1"/>
    </source>
</evidence>
<dbReference type="Proteomes" id="UP000192813">
    <property type="component" value="Unassembled WGS sequence"/>
</dbReference>
<name>A0A2J9PKB9_9LACT</name>
<dbReference type="PANTHER" id="PTHR30518">
    <property type="entry name" value="ENDOLYTIC MUREIN TRANSGLYCOSYLASE"/>
    <property type="match status" value="1"/>
</dbReference>
<comment type="caution">
    <text evidence="8">The sequence shown here is derived from an EMBL/GenBank/DDBJ whole genome shotgun (WGS) entry which is preliminary data.</text>
</comment>
<dbReference type="EMBL" id="NBTM02000001">
    <property type="protein sequence ID" value="PNL90795.1"/>
    <property type="molecule type" value="Genomic_DNA"/>
</dbReference>
<dbReference type="GO" id="GO:0005886">
    <property type="term" value="C:plasma membrane"/>
    <property type="evidence" value="ECO:0007669"/>
    <property type="project" value="UniProtKB-SubCell"/>
</dbReference>
<evidence type="ECO:0000256" key="4">
    <source>
        <dbReference type="ARBA" id="ARBA00023136"/>
    </source>
</evidence>
<dbReference type="NCBIfam" id="TIGR00247">
    <property type="entry name" value="endolytic transglycosylase MltG"/>
    <property type="match status" value="1"/>
</dbReference>
<protein>
    <recommendedName>
        <fullName evidence="7">Endolytic murein transglycosylase</fullName>
        <ecNumber evidence="7">4.2.2.29</ecNumber>
    </recommendedName>
    <alternativeName>
        <fullName evidence="7">Peptidoglycan lytic transglycosylase</fullName>
    </alternativeName>
    <alternativeName>
        <fullName evidence="7">Peptidoglycan polymerization terminase</fullName>
    </alternativeName>
</protein>
<keyword evidence="6 7" id="KW-0961">Cell wall biogenesis/degradation</keyword>
<sequence>MSKKAREDFYKKQKDLDRKAESTASKIAKWFLVVAAALIVVVGLSLTFMIFTGGIGSSDETVEVTIPEGSTTADIASILDDEGIIFNDFLFTTYLRFFGNDAIEAGTYTLHKNIGYTDANNELQQGATAQVDSVAIPEGSSLEAISQIIADALGIEQEDALAQMTDDALFDELLATYPELLTDVSENDDVRYKLEGYLYPATYELSSTVTVADIVTMMVGEMENVRQTHTAEIEASGFTFHEFLTLASLVEAEASSLEDREMIAGVFVNRLEIDMPIQSDISVLYANNTHSAYVTNEDAAVDSPYNLYINTGFGPGPFNNPGIEAIEASMNPTESDYLFFVADLTTGEVYYSETYEEHDALVEQYVSEENADL</sequence>
<comment type="similarity">
    <text evidence="7">Belongs to the transglycosylase MltG family.</text>
</comment>
<dbReference type="GO" id="GO:0008932">
    <property type="term" value="F:lytic endotransglycosylase activity"/>
    <property type="evidence" value="ECO:0007669"/>
    <property type="project" value="UniProtKB-UniRule"/>
</dbReference>
<dbReference type="Gene3D" id="3.30.160.60">
    <property type="entry name" value="Classic Zinc Finger"/>
    <property type="match status" value="1"/>
</dbReference>
<organism evidence="8 9">
    <name type="scientific">Aerococcus viridans</name>
    <dbReference type="NCBI Taxonomy" id="1377"/>
    <lineage>
        <taxon>Bacteria</taxon>
        <taxon>Bacillati</taxon>
        <taxon>Bacillota</taxon>
        <taxon>Bacilli</taxon>
        <taxon>Lactobacillales</taxon>
        <taxon>Aerococcaceae</taxon>
        <taxon>Aerococcus</taxon>
    </lineage>
</organism>
<keyword evidence="3 7" id="KW-1133">Transmembrane helix</keyword>
<keyword evidence="1 7" id="KW-1003">Cell membrane</keyword>
<proteinExistence type="inferred from homology"/>
<dbReference type="AlphaFoldDB" id="A0A2J9PKB9"/>
<keyword evidence="5 7" id="KW-0456">Lyase</keyword>
<evidence type="ECO:0000256" key="6">
    <source>
        <dbReference type="ARBA" id="ARBA00023316"/>
    </source>
</evidence>
<dbReference type="GO" id="GO:0071555">
    <property type="term" value="P:cell wall organization"/>
    <property type="evidence" value="ECO:0007669"/>
    <property type="project" value="UniProtKB-KW"/>
</dbReference>
<dbReference type="PANTHER" id="PTHR30518:SF2">
    <property type="entry name" value="ENDOLYTIC MUREIN TRANSGLYCOSYLASE"/>
    <property type="match status" value="1"/>
</dbReference>
<dbReference type="CDD" id="cd08010">
    <property type="entry name" value="MltG_like"/>
    <property type="match status" value="1"/>
</dbReference>
<dbReference type="Gene3D" id="3.30.1490.480">
    <property type="entry name" value="Endolytic murein transglycosylase"/>
    <property type="match status" value="1"/>
</dbReference>
<feature type="transmembrane region" description="Helical" evidence="7">
    <location>
        <begin position="27"/>
        <end position="51"/>
    </location>
</feature>
<comment type="catalytic activity">
    <reaction evidence="7">
        <text>a peptidoglycan chain = a peptidoglycan chain with N-acetyl-1,6-anhydromuramyl-[peptide] at the reducing end + a peptidoglycan chain with N-acetylglucosamine at the non-reducing end.</text>
        <dbReference type="EC" id="4.2.2.29"/>
    </reaction>
</comment>
<dbReference type="EC" id="4.2.2.29" evidence="7"/>
<keyword evidence="4 7" id="KW-0472">Membrane</keyword>
<evidence type="ECO:0000256" key="2">
    <source>
        <dbReference type="ARBA" id="ARBA00022692"/>
    </source>
</evidence>
<feature type="site" description="Important for catalytic activity" evidence="7">
    <location>
        <position position="253"/>
    </location>
</feature>
<evidence type="ECO:0000256" key="1">
    <source>
        <dbReference type="ARBA" id="ARBA00022475"/>
    </source>
</evidence>
<dbReference type="GO" id="GO:0009252">
    <property type="term" value="P:peptidoglycan biosynthetic process"/>
    <property type="evidence" value="ECO:0007669"/>
    <property type="project" value="UniProtKB-UniRule"/>
</dbReference>
<dbReference type="HAMAP" id="MF_02065">
    <property type="entry name" value="MltG"/>
    <property type="match status" value="1"/>
</dbReference>
<keyword evidence="2 7" id="KW-0812">Transmembrane</keyword>
<accession>A0A2J9PKB9</accession>
<reference evidence="9" key="1">
    <citation type="submission" date="2017-12" db="EMBL/GenBank/DDBJ databases">
        <title>FDA dAtabase for Regulatory Grade micrObial Sequences (FDA-ARGOS): Supporting development and validation of Infectious Disease Dx tests.</title>
        <authorList>
            <person name="Hoffmann M."/>
            <person name="Allard M."/>
            <person name="Evans P."/>
            <person name="Brown E."/>
            <person name="Tallon L."/>
            <person name="Sadzewicz L."/>
            <person name="Sengamalay N."/>
            <person name="Ott S."/>
            <person name="Godinez A."/>
            <person name="Nagaraj S."/>
            <person name="Vavikolanu K."/>
            <person name="Aluvathingal J."/>
            <person name="Nadendla S."/>
            <person name="Sichtig H."/>
        </authorList>
    </citation>
    <scope>NUCLEOTIDE SEQUENCE [LARGE SCALE GENOMIC DNA]</scope>
    <source>
        <strain evidence="9">FDAARGOS_249</strain>
    </source>
</reference>
<evidence type="ECO:0000313" key="9">
    <source>
        <dbReference type="Proteomes" id="UP000192813"/>
    </source>
</evidence>
<dbReference type="RefSeq" id="WP_083067574.1">
    <property type="nucleotide sequence ID" value="NZ_NBTM02000001.1"/>
</dbReference>
<comment type="subcellular location">
    <subcellularLocation>
        <location evidence="7">Cell membrane</location>
        <topology evidence="7">Single-pass membrane protein</topology>
    </subcellularLocation>
</comment>